<keyword evidence="5 11" id="KW-1133">Transmembrane helix</keyword>
<dbReference type="InterPro" id="IPR016201">
    <property type="entry name" value="PSI"/>
</dbReference>
<dbReference type="Pfam" id="PF08337">
    <property type="entry name" value="Plexin_cytopl"/>
    <property type="match status" value="1"/>
</dbReference>
<feature type="region of interest" description="Disordered" evidence="10">
    <location>
        <begin position="78"/>
        <end position="104"/>
    </location>
</feature>
<dbReference type="Pfam" id="PF20170">
    <property type="entry name" value="Plexin_RBD"/>
    <property type="match status" value="1"/>
</dbReference>
<keyword evidence="7" id="KW-1015">Disulfide bond</keyword>
<dbReference type="InterPro" id="IPR013548">
    <property type="entry name" value="Plexin_cytoplasmic_RasGAP_dom"/>
</dbReference>
<evidence type="ECO:0000256" key="9">
    <source>
        <dbReference type="PROSITE-ProRule" id="PRU00352"/>
    </source>
</evidence>
<dbReference type="PANTHER" id="PTHR22625:SF4">
    <property type="entry name" value="PLEXIN-C1"/>
    <property type="match status" value="1"/>
</dbReference>
<evidence type="ECO:0000256" key="11">
    <source>
        <dbReference type="SAM" id="Phobius"/>
    </source>
</evidence>
<keyword evidence="3 11" id="KW-0812">Transmembrane</keyword>
<name>A0A6P7Z469_9AMPH</name>
<dbReference type="RefSeq" id="XP_030070534.1">
    <property type="nucleotide sequence ID" value="XM_030214674.1"/>
</dbReference>
<protein>
    <submittedName>
        <fullName evidence="15">Plexin-C1</fullName>
    </submittedName>
</protein>
<dbReference type="SUPFAM" id="SSF101912">
    <property type="entry name" value="Sema domain"/>
    <property type="match status" value="1"/>
</dbReference>
<feature type="signal peptide" evidence="12">
    <location>
        <begin position="1"/>
        <end position="31"/>
    </location>
</feature>
<dbReference type="Pfam" id="PF01437">
    <property type="entry name" value="PSI"/>
    <property type="match status" value="1"/>
</dbReference>
<dbReference type="Gene3D" id="3.10.20.90">
    <property type="entry name" value="Phosphatidylinositol 3-kinase Catalytic Subunit, Chain A, domain 1"/>
    <property type="match status" value="1"/>
</dbReference>
<dbReference type="PROSITE" id="PS51257">
    <property type="entry name" value="PROKAR_LIPOPROTEIN"/>
    <property type="match status" value="1"/>
</dbReference>
<dbReference type="InterPro" id="IPR031148">
    <property type="entry name" value="Plexin"/>
</dbReference>
<dbReference type="InterPro" id="IPR015943">
    <property type="entry name" value="WD40/YVTN_repeat-like_dom_sf"/>
</dbReference>
<dbReference type="Pfam" id="PF01833">
    <property type="entry name" value="TIG"/>
    <property type="match status" value="1"/>
</dbReference>
<dbReference type="CDD" id="cd00603">
    <property type="entry name" value="IPT_PCSR"/>
    <property type="match status" value="1"/>
</dbReference>
<dbReference type="GeneID" id="115477654"/>
<comment type="similarity">
    <text evidence="2">Belongs to the plexin family.</text>
</comment>
<proteinExistence type="inferred from homology"/>
<dbReference type="Proteomes" id="UP000515156">
    <property type="component" value="Chromosome 9"/>
</dbReference>
<dbReference type="InterPro" id="IPR008936">
    <property type="entry name" value="Rho_GTPase_activation_prot"/>
</dbReference>
<comment type="subcellular location">
    <subcellularLocation>
        <location evidence="1">Membrane</location>
        <topology evidence="1">Single-pass membrane protein</topology>
    </subcellularLocation>
</comment>
<dbReference type="SMART" id="SM00630">
    <property type="entry name" value="Sema"/>
    <property type="match status" value="1"/>
</dbReference>
<evidence type="ECO:0000256" key="4">
    <source>
        <dbReference type="ARBA" id="ARBA00022729"/>
    </source>
</evidence>
<evidence type="ECO:0000256" key="10">
    <source>
        <dbReference type="SAM" id="MobiDB-lite"/>
    </source>
</evidence>
<dbReference type="SUPFAM" id="SSF103575">
    <property type="entry name" value="Plexin repeat"/>
    <property type="match status" value="1"/>
</dbReference>
<dbReference type="CTD" id="10154"/>
<accession>A0A6P7Z469</accession>
<reference evidence="15" key="1">
    <citation type="journal article" date="2018" name="DNA Res.">
        <title>Multi-tissue transcriptomes of caecilian amphibians highlight incomplete knowledge of vertebrate gene families.</title>
        <authorList>
            <person name="Torres-Sanchez M."/>
            <person name="Creevey C.J."/>
            <person name="Kornobis E."/>
            <person name="Gower D.J."/>
            <person name="Wilkinson M."/>
            <person name="San Mauro D."/>
        </authorList>
    </citation>
    <scope>NUCLEOTIDE SEQUENCE</scope>
</reference>
<dbReference type="InterPro" id="IPR001627">
    <property type="entry name" value="Semap_dom"/>
</dbReference>
<keyword evidence="6 11" id="KW-0472">Membrane</keyword>
<evidence type="ECO:0000256" key="12">
    <source>
        <dbReference type="SAM" id="SignalP"/>
    </source>
</evidence>
<dbReference type="SUPFAM" id="SSF48350">
    <property type="entry name" value="GTPase activation domain, GAP"/>
    <property type="match status" value="1"/>
</dbReference>
<evidence type="ECO:0000313" key="14">
    <source>
        <dbReference type="Proteomes" id="UP000515156"/>
    </source>
</evidence>
<dbReference type="InterPro" id="IPR002909">
    <property type="entry name" value="IPT_dom"/>
</dbReference>
<evidence type="ECO:0000256" key="3">
    <source>
        <dbReference type="ARBA" id="ARBA00022692"/>
    </source>
</evidence>
<dbReference type="GO" id="GO:0008360">
    <property type="term" value="P:regulation of cell shape"/>
    <property type="evidence" value="ECO:0007669"/>
    <property type="project" value="TreeGrafter"/>
</dbReference>
<evidence type="ECO:0000256" key="2">
    <source>
        <dbReference type="ARBA" id="ARBA00010297"/>
    </source>
</evidence>
<dbReference type="FunCoup" id="A0A6P7Z469">
    <property type="interactions" value="79"/>
</dbReference>
<dbReference type="OrthoDB" id="384877at2759"/>
<keyword evidence="4 12" id="KW-0732">Signal</keyword>
<dbReference type="GO" id="GO:0030334">
    <property type="term" value="P:regulation of cell migration"/>
    <property type="evidence" value="ECO:0007669"/>
    <property type="project" value="TreeGrafter"/>
</dbReference>
<dbReference type="InParanoid" id="A0A6P7Z469"/>
<evidence type="ECO:0000256" key="5">
    <source>
        <dbReference type="ARBA" id="ARBA00022989"/>
    </source>
</evidence>
<dbReference type="CDD" id="cd00102">
    <property type="entry name" value="IPT"/>
    <property type="match status" value="1"/>
</dbReference>
<dbReference type="GO" id="GO:0002116">
    <property type="term" value="C:semaphorin receptor complex"/>
    <property type="evidence" value="ECO:0007669"/>
    <property type="project" value="TreeGrafter"/>
</dbReference>
<dbReference type="InterPro" id="IPR036352">
    <property type="entry name" value="Semap_dom_sf"/>
</dbReference>
<sequence>MRATRGAGAPPSPGFAPFLLLSLFLAGGCWGQNSFKLPYPINNIAVSKSHVFIATENNLYQLDPSLQQQLAVSVHASKGQDPKSSCQSGATSKEQEPETSCHPSATGPVNKLLIVHETEDTLFSCWNLDQGLCQRRNLSHIDQVVADSTHLVSCHPQQSTAGLLLSGSKAGTSYLLLATSNTLQGMRCFCPELCQNFDKQAISIWDTNFKPSNPENNKLALYKPNADRAKPSSVDSPVYFVDVLAWNSTVFIPYYPFNYSAGTVVGDPAVATLSIPEEFLALDGEVTLACHHDGVQRRMILASALIRGSGQPRGVWAGVFASESGERADRTALCLFNLSEIRVTAFGCDLKRFESKSVDASRKPCVEPAVPVNPISKSPTLVHYNLSSVYGIELYGRIVLFLGTGNGQLLKVLLDENMKADCPEVLYEIEEETPVFRKLEFNPVNQSYIYLPTTHEVKEIKAADCSKTESCKLCLSARDPYCGWCHARKRCTLREECSQPSNAGTWLNISEGPDQCLAIQVNTSRPEQFEFAIGNFRSRHENRSSCRVRNSVTSAVLCEEKAGQSTHCSCIVPAAERLKTDPLVAEVTLGTLTLSEKFQFMKCSEMQSEKLACSDCIARGCFWCPLEAKCRSSLPACSIHGDLSDQAGYCEIVGKRTETFTASPRETKSVVQDLKAIIHSVEPQRISTLGKSKVTVTGQNLSALSKLFLIGTSSCSPIEIPVYHKNDTLATLSLPPGRKELKSLCVTLGKENCSLLHYISLPSCDTIYPNTTWFSAGRNITIIGKNVDLIDDVTIYEESGSEISVFPGNQTHRHFLSPYHSSAKPNQILNLRLKMGGHHKDCSALRYLPDPKFTKFELHTDVDSVLGLTLTKEKDQLNITPGELNISISHKDKRYPCEVANIIENLEDITIHCKANKTANEKIDKSSVTITVILGNFTGTLNPSSSATYLYFLIVIPILLIVMIVAILITRHKSQQLSHKLSEHLEMLECEIRKEIRVGFAELQMDKLDVVDTSGTIPFLDYKHFALKTFFPESLGLSFNTMEEFCAPVRPSFQSNDPVEQNECVTALSALICNKAFLVNLIHTLEKQDTFTVKDRCLFASFLAVALHSKLVYLTQVLEVLTKDLVEQYSNSHPKLMLRHTELVMEKLLTNWMSICLYGFLRDTVGEPLYLLVTMLNQRIHKGPVDAITCKALYTLNEDWLLWQVTEFSPVTLNVVFPRISVSESEEAACEDIQVNVLDCDTIGQAKDKILQAFLSKNGHPFGVPEGETGLELHTGQQRKELLDIDSSSLILENGKTKLNTIRHYQISDGATINVLKKKTNCPSEGEYSDDYCHLILPQSEAAEESPGAPRKGKQKFKVKEMYLTKLLATKVAINSHVENLFRRIWTLPSYKAPVAIKYFFDLLDTQAEFKKITDPDVLHIWKTNSLPLRFWVNVIKNPQCVCDIKKTPHIDGCLSVIAQAFMDAFSLAEQHLGKEAPTNKLLYAKDIPLYKEEVKTYYKAIGDLPSLSSSELVEFLTQESKKHENEFKEDMALLELYKYISKYYDEILSNAMKEQSLAEASKQLQYVKNIFDEKKKCKWM</sequence>
<dbReference type="PANTHER" id="PTHR22625">
    <property type="entry name" value="PLEXIN"/>
    <property type="match status" value="1"/>
</dbReference>
<dbReference type="GO" id="GO:0005886">
    <property type="term" value="C:plasma membrane"/>
    <property type="evidence" value="ECO:0007669"/>
    <property type="project" value="TreeGrafter"/>
</dbReference>
<feature type="compositionally biased region" description="Polar residues" evidence="10">
    <location>
        <begin position="82"/>
        <end position="92"/>
    </location>
</feature>
<dbReference type="GO" id="GO:0007162">
    <property type="term" value="P:negative regulation of cell adhesion"/>
    <property type="evidence" value="ECO:0007669"/>
    <property type="project" value="TreeGrafter"/>
</dbReference>
<feature type="domain" description="Sema" evidence="13">
    <location>
        <begin position="22"/>
        <end position="462"/>
    </location>
</feature>
<evidence type="ECO:0000256" key="7">
    <source>
        <dbReference type="ARBA" id="ARBA00023157"/>
    </source>
</evidence>
<reference evidence="15" key="2">
    <citation type="submission" date="2025-08" db="UniProtKB">
        <authorList>
            <consortium name="RefSeq"/>
        </authorList>
    </citation>
    <scope>IDENTIFICATION</scope>
</reference>
<feature type="transmembrane region" description="Helical" evidence="11">
    <location>
        <begin position="949"/>
        <end position="970"/>
    </location>
</feature>
<dbReference type="Gene3D" id="1.10.506.10">
    <property type="entry name" value="GTPase Activation - p120gap, domain 1"/>
    <property type="match status" value="1"/>
</dbReference>
<keyword evidence="14" id="KW-1185">Reference proteome</keyword>
<feature type="chain" id="PRO_5027922328" evidence="12">
    <location>
        <begin position="32"/>
        <end position="1581"/>
    </location>
</feature>
<dbReference type="Gene3D" id="3.30.1680.10">
    <property type="entry name" value="ligand-binding face of the semaphorins, domain 2"/>
    <property type="match status" value="1"/>
</dbReference>
<organism evidence="14 15">
    <name type="scientific">Microcaecilia unicolor</name>
    <dbReference type="NCBI Taxonomy" id="1415580"/>
    <lineage>
        <taxon>Eukaryota</taxon>
        <taxon>Metazoa</taxon>
        <taxon>Chordata</taxon>
        <taxon>Craniata</taxon>
        <taxon>Vertebrata</taxon>
        <taxon>Euteleostomi</taxon>
        <taxon>Amphibia</taxon>
        <taxon>Gymnophiona</taxon>
        <taxon>Siphonopidae</taxon>
        <taxon>Microcaecilia</taxon>
    </lineage>
</organism>
<dbReference type="PROSITE" id="PS51004">
    <property type="entry name" value="SEMA"/>
    <property type="match status" value="1"/>
</dbReference>
<evidence type="ECO:0000313" key="15">
    <source>
        <dbReference type="RefSeq" id="XP_030070534.1"/>
    </source>
</evidence>
<evidence type="ECO:0000256" key="8">
    <source>
        <dbReference type="ARBA" id="ARBA00023180"/>
    </source>
</evidence>
<evidence type="ECO:0000256" key="1">
    <source>
        <dbReference type="ARBA" id="ARBA00004167"/>
    </source>
</evidence>
<evidence type="ECO:0000256" key="6">
    <source>
        <dbReference type="ARBA" id="ARBA00023136"/>
    </source>
</evidence>
<dbReference type="GO" id="GO:0017154">
    <property type="term" value="F:semaphorin receptor activity"/>
    <property type="evidence" value="ECO:0007669"/>
    <property type="project" value="InterPro"/>
</dbReference>
<dbReference type="GO" id="GO:0050772">
    <property type="term" value="P:positive regulation of axonogenesis"/>
    <property type="evidence" value="ECO:0007669"/>
    <property type="project" value="TreeGrafter"/>
</dbReference>
<keyword evidence="8" id="KW-0325">Glycoprotein</keyword>
<dbReference type="InterPro" id="IPR002165">
    <property type="entry name" value="Plexin_repeat"/>
</dbReference>
<dbReference type="SMART" id="SM00423">
    <property type="entry name" value="PSI"/>
    <property type="match status" value="2"/>
</dbReference>
<dbReference type="KEGG" id="muo:115477654"/>
<evidence type="ECO:0000259" key="13">
    <source>
        <dbReference type="PROSITE" id="PS51004"/>
    </source>
</evidence>
<comment type="caution">
    <text evidence="9">Lacks conserved residue(s) required for the propagation of feature annotation.</text>
</comment>
<dbReference type="Gene3D" id="2.130.10.10">
    <property type="entry name" value="YVTN repeat-like/Quinoprotein amine dehydrogenase"/>
    <property type="match status" value="1"/>
</dbReference>
<dbReference type="InterPro" id="IPR046800">
    <property type="entry name" value="Plexin_RBD"/>
</dbReference>
<gene>
    <name evidence="15" type="primary">PLXNC1</name>
</gene>